<feature type="modified residue" description="N6-(pyridoxal phosphate)lysine" evidence="5">
    <location>
        <position position="200"/>
    </location>
</feature>
<dbReference type="GO" id="GO:0008732">
    <property type="term" value="F:L-allo-threonine aldolase activity"/>
    <property type="evidence" value="ECO:0007669"/>
    <property type="project" value="TreeGrafter"/>
</dbReference>
<dbReference type="NCBIfam" id="NF007825">
    <property type="entry name" value="PRK10534.1"/>
    <property type="match status" value="1"/>
</dbReference>
<dbReference type="InterPro" id="IPR015424">
    <property type="entry name" value="PyrdxlP-dep_Trfase"/>
</dbReference>
<evidence type="ECO:0000256" key="5">
    <source>
        <dbReference type="PIRSR" id="PIRSR017617-1"/>
    </source>
</evidence>
<name>A0A0F6W6M3_9BACT</name>
<proteinExistence type="inferred from homology"/>
<dbReference type="FunFam" id="3.90.1150.10:FF:000041">
    <property type="entry name" value="Low-specificity L-threonine aldolase"/>
    <property type="match status" value="1"/>
</dbReference>
<sequence>MIVELRSDTVTRPTAAMREVIASAEVGDDVWREDPTSRRLEDRAAEVLGKEAALFVPSGTMANQIALLLHCRPGDEVICGRGAHVRLYESGAGAAWAGVQFAEVGGTDGLFDERELESAIQPGDYHAPRTRLVALENTHNRGGGRVWPIERLRAVCEKARARGLALHLDGARLWNAAIACGVSEREICAPFDTVSACFSKGLGAPVGSVIAGSRADVDRALRLRKMLGGGMRQVGLLCAAALHALDHHRARLREDHDNAKRLARGLAAIEGVRIDLARVETNIVIAELDRVSAPELCKLAAEQGVRIAPVGPHAVRAVTHLDVDAAGIDRAIAVLGEAMRGAMR</sequence>
<keyword evidence="8" id="KW-1185">Reference proteome</keyword>
<dbReference type="NCBIfam" id="NF041359">
    <property type="entry name" value="GntG_guanitoxin"/>
    <property type="match status" value="1"/>
</dbReference>
<evidence type="ECO:0000256" key="1">
    <source>
        <dbReference type="ARBA" id="ARBA00001933"/>
    </source>
</evidence>
<dbReference type="InterPro" id="IPR015422">
    <property type="entry name" value="PyrdxlP-dep_Trfase_small"/>
</dbReference>
<comment type="cofactor">
    <cofactor evidence="1">
        <name>pyridoxal 5'-phosphate</name>
        <dbReference type="ChEBI" id="CHEBI:597326"/>
    </cofactor>
</comment>
<dbReference type="RefSeq" id="WP_053235726.1">
    <property type="nucleotide sequence ID" value="NZ_CP011125.1"/>
</dbReference>
<protein>
    <submittedName>
        <fullName evidence="7">Low-specificity L-threonine aldolase</fullName>
    </submittedName>
</protein>
<evidence type="ECO:0000256" key="4">
    <source>
        <dbReference type="ARBA" id="ARBA00023239"/>
    </source>
</evidence>
<dbReference type="SUPFAM" id="SSF53383">
    <property type="entry name" value="PLP-dependent transferases"/>
    <property type="match status" value="1"/>
</dbReference>
<dbReference type="GO" id="GO:0006567">
    <property type="term" value="P:L-threonine catabolic process"/>
    <property type="evidence" value="ECO:0007669"/>
    <property type="project" value="TreeGrafter"/>
</dbReference>
<organism evidence="7 8">
    <name type="scientific">Sandaracinus amylolyticus</name>
    <dbReference type="NCBI Taxonomy" id="927083"/>
    <lineage>
        <taxon>Bacteria</taxon>
        <taxon>Pseudomonadati</taxon>
        <taxon>Myxococcota</taxon>
        <taxon>Polyangia</taxon>
        <taxon>Polyangiales</taxon>
        <taxon>Sandaracinaceae</taxon>
        <taxon>Sandaracinus</taxon>
    </lineage>
</organism>
<dbReference type="PANTHER" id="PTHR48097">
    <property type="entry name" value="L-THREONINE ALDOLASE-RELATED"/>
    <property type="match status" value="1"/>
</dbReference>
<comment type="similarity">
    <text evidence="2">Belongs to the threonine aldolase family.</text>
</comment>
<dbReference type="OrthoDB" id="9774495at2"/>
<evidence type="ECO:0000313" key="7">
    <source>
        <dbReference type="EMBL" id="AKF08602.1"/>
    </source>
</evidence>
<evidence type="ECO:0000313" key="8">
    <source>
        <dbReference type="Proteomes" id="UP000034883"/>
    </source>
</evidence>
<evidence type="ECO:0000256" key="2">
    <source>
        <dbReference type="ARBA" id="ARBA00006966"/>
    </source>
</evidence>
<reference evidence="7 8" key="1">
    <citation type="submission" date="2015-03" db="EMBL/GenBank/DDBJ databases">
        <title>Genome assembly of Sandaracinus amylolyticus DSM 53668.</title>
        <authorList>
            <person name="Sharma G."/>
            <person name="Subramanian S."/>
        </authorList>
    </citation>
    <scope>NUCLEOTIDE SEQUENCE [LARGE SCALE GENOMIC DNA]</scope>
    <source>
        <strain evidence="7 8">DSM 53668</strain>
    </source>
</reference>
<dbReference type="InterPro" id="IPR015421">
    <property type="entry name" value="PyrdxlP-dep_Trfase_major"/>
</dbReference>
<dbReference type="Proteomes" id="UP000034883">
    <property type="component" value="Chromosome"/>
</dbReference>
<evidence type="ECO:0000256" key="3">
    <source>
        <dbReference type="ARBA" id="ARBA00022898"/>
    </source>
</evidence>
<dbReference type="AlphaFoldDB" id="A0A0F6W6M3"/>
<dbReference type="InterPro" id="IPR001597">
    <property type="entry name" value="ArAA_b-elim_lyase/Thr_aldolase"/>
</dbReference>
<keyword evidence="4" id="KW-0456">Lyase</keyword>
<dbReference type="Pfam" id="PF01212">
    <property type="entry name" value="Beta_elim_lyase"/>
    <property type="match status" value="1"/>
</dbReference>
<evidence type="ECO:0000259" key="6">
    <source>
        <dbReference type="Pfam" id="PF01212"/>
    </source>
</evidence>
<dbReference type="FunFam" id="3.40.640.10:FF:000030">
    <property type="entry name" value="Low-specificity L-threonine aldolase"/>
    <property type="match status" value="1"/>
</dbReference>
<dbReference type="Gene3D" id="3.90.1150.10">
    <property type="entry name" value="Aspartate Aminotransferase, domain 1"/>
    <property type="match status" value="1"/>
</dbReference>
<dbReference type="PANTHER" id="PTHR48097:SF9">
    <property type="entry name" value="L-THREONINE ALDOLASE"/>
    <property type="match status" value="1"/>
</dbReference>
<dbReference type="KEGG" id="samy:DB32_005751"/>
<dbReference type="EMBL" id="CP011125">
    <property type="protein sequence ID" value="AKF08602.1"/>
    <property type="molecule type" value="Genomic_DNA"/>
</dbReference>
<accession>A0A0F6W6M3</accession>
<dbReference type="PIRSF" id="PIRSF017617">
    <property type="entry name" value="Thr_aldolase"/>
    <property type="match status" value="1"/>
</dbReference>
<dbReference type="GO" id="GO:0006545">
    <property type="term" value="P:glycine biosynthetic process"/>
    <property type="evidence" value="ECO:0007669"/>
    <property type="project" value="TreeGrafter"/>
</dbReference>
<dbReference type="Gene3D" id="3.40.640.10">
    <property type="entry name" value="Type I PLP-dependent aspartate aminotransferase-like (Major domain)"/>
    <property type="match status" value="1"/>
</dbReference>
<dbReference type="STRING" id="927083.DB32_005751"/>
<gene>
    <name evidence="7" type="ORF">DB32_005751</name>
</gene>
<dbReference type="InterPro" id="IPR023603">
    <property type="entry name" value="Low_specificity_L-TA-like"/>
</dbReference>
<dbReference type="GO" id="GO:0005829">
    <property type="term" value="C:cytosol"/>
    <property type="evidence" value="ECO:0007669"/>
    <property type="project" value="TreeGrafter"/>
</dbReference>
<feature type="domain" description="Aromatic amino acid beta-eliminating lyase/threonine aldolase" evidence="6">
    <location>
        <begin position="4"/>
        <end position="286"/>
    </location>
</feature>
<keyword evidence="3" id="KW-0663">Pyridoxal phosphate</keyword>